<accession>A9RV29</accession>
<dbReference type="GeneID" id="112294643"/>
<organism evidence="2">
    <name type="scientific">Physcomitrium patens</name>
    <name type="common">Spreading-leaved earth moss</name>
    <name type="synonym">Physcomitrella patens</name>
    <dbReference type="NCBI Taxonomy" id="3218"/>
    <lineage>
        <taxon>Eukaryota</taxon>
        <taxon>Viridiplantae</taxon>
        <taxon>Streptophyta</taxon>
        <taxon>Embryophyta</taxon>
        <taxon>Bryophyta</taxon>
        <taxon>Bryophytina</taxon>
        <taxon>Bryopsida</taxon>
        <taxon>Funariidae</taxon>
        <taxon>Funariales</taxon>
        <taxon>Funariaceae</taxon>
        <taxon>Physcomitrium</taxon>
    </lineage>
</organism>
<dbReference type="EMBL" id="ABEU02000002">
    <property type="protein sequence ID" value="PNR59893.1"/>
    <property type="molecule type" value="Genomic_DNA"/>
</dbReference>
<evidence type="ECO:0000313" key="3">
    <source>
        <dbReference type="EnsemblPlants" id="Pp3c2_14500V3.1"/>
    </source>
</evidence>
<evidence type="ECO:0000256" key="1">
    <source>
        <dbReference type="SAM" id="SignalP"/>
    </source>
</evidence>
<dbReference type="OrthoDB" id="10437622at2759"/>
<keyword evidence="1" id="KW-0732">Signal</keyword>
<reference evidence="2 5" key="2">
    <citation type="journal article" date="2018" name="Plant J.">
        <title>The Physcomitrella patens chromosome-scale assembly reveals moss genome structure and evolution.</title>
        <authorList>
            <person name="Lang D."/>
            <person name="Ullrich K.K."/>
            <person name="Murat F."/>
            <person name="Fuchs J."/>
            <person name="Jenkins J."/>
            <person name="Haas F.B."/>
            <person name="Piednoel M."/>
            <person name="Gundlach H."/>
            <person name="Van Bel M."/>
            <person name="Meyberg R."/>
            <person name="Vives C."/>
            <person name="Morata J."/>
            <person name="Symeonidi A."/>
            <person name="Hiss M."/>
            <person name="Muchero W."/>
            <person name="Kamisugi Y."/>
            <person name="Saleh O."/>
            <person name="Blanc G."/>
            <person name="Decker E.L."/>
            <person name="van Gessel N."/>
            <person name="Grimwood J."/>
            <person name="Hayes R.D."/>
            <person name="Graham S.W."/>
            <person name="Gunter L.E."/>
            <person name="McDaniel S.F."/>
            <person name="Hoernstein S.N.W."/>
            <person name="Larsson A."/>
            <person name="Li F.W."/>
            <person name="Perroud P.F."/>
            <person name="Phillips J."/>
            <person name="Ranjan P."/>
            <person name="Rokshar D.S."/>
            <person name="Rothfels C.J."/>
            <person name="Schneider L."/>
            <person name="Shu S."/>
            <person name="Stevenson D.W."/>
            <person name="Thummler F."/>
            <person name="Tillich M."/>
            <person name="Villarreal Aguilar J.C."/>
            <person name="Widiez T."/>
            <person name="Wong G.K."/>
            <person name="Wymore A."/>
            <person name="Zhang Y."/>
            <person name="Zimmer A.D."/>
            <person name="Quatrano R.S."/>
            <person name="Mayer K.F.X."/>
            <person name="Goodstein D."/>
            <person name="Casacuberta J.M."/>
            <person name="Vandepoele K."/>
            <person name="Reski R."/>
            <person name="Cuming A.C."/>
            <person name="Tuskan G.A."/>
            <person name="Maumus F."/>
            <person name="Salse J."/>
            <person name="Schmutz J."/>
            <person name="Rensing S.A."/>
        </authorList>
    </citation>
    <scope>NUCLEOTIDE SEQUENCE [LARGE SCALE GENOMIC DNA]</scope>
    <source>
        <strain evidence="3 5">cv. Gransden 2004</strain>
    </source>
</reference>
<dbReference type="PaxDb" id="3218-PP1S30_185V6.1"/>
<dbReference type="AlphaFoldDB" id="A9RV29"/>
<dbReference type="Gramene" id="Pp3c2_14500V3.1">
    <property type="protein sequence ID" value="Pp3c2_14500V3.1"/>
    <property type="gene ID" value="Pp3c2_14500"/>
</dbReference>
<protein>
    <submittedName>
        <fullName evidence="2 3">Uncharacterized protein</fullName>
    </submittedName>
</protein>
<reference evidence="3" key="3">
    <citation type="submission" date="2020-12" db="UniProtKB">
        <authorList>
            <consortium name="EnsemblPlants"/>
        </authorList>
    </citation>
    <scope>IDENTIFICATION</scope>
</reference>
<sequence length="108" mass="11996">MVRREAASRWRSCFFAFILVLLCIGTANCLQAVTNSRTTLLSSYGLYGDVITTIEIGVAMEVYCRVSDISVYDDPYWLNVTVGVFNGWVADYYTDCGGTGFCMVPDCL</sequence>
<reference evidence="2 5" key="1">
    <citation type="journal article" date="2008" name="Science">
        <title>The Physcomitrella genome reveals evolutionary insights into the conquest of land by plants.</title>
        <authorList>
            <person name="Rensing S."/>
            <person name="Lang D."/>
            <person name="Zimmer A."/>
            <person name="Terry A."/>
            <person name="Salamov A."/>
            <person name="Shapiro H."/>
            <person name="Nishiyama T."/>
            <person name="Perroud P.-F."/>
            <person name="Lindquist E."/>
            <person name="Kamisugi Y."/>
            <person name="Tanahashi T."/>
            <person name="Sakakibara K."/>
            <person name="Fujita T."/>
            <person name="Oishi K."/>
            <person name="Shin-I T."/>
            <person name="Kuroki Y."/>
            <person name="Toyoda A."/>
            <person name="Suzuki Y."/>
            <person name="Hashimoto A."/>
            <person name="Yamaguchi K."/>
            <person name="Sugano A."/>
            <person name="Kohara Y."/>
            <person name="Fujiyama A."/>
            <person name="Anterola A."/>
            <person name="Aoki S."/>
            <person name="Ashton N."/>
            <person name="Barbazuk W.B."/>
            <person name="Barker E."/>
            <person name="Bennetzen J."/>
            <person name="Bezanilla M."/>
            <person name="Blankenship R."/>
            <person name="Cho S.H."/>
            <person name="Dutcher S."/>
            <person name="Estelle M."/>
            <person name="Fawcett J.A."/>
            <person name="Gundlach H."/>
            <person name="Hanada K."/>
            <person name="Heyl A."/>
            <person name="Hicks K.A."/>
            <person name="Hugh J."/>
            <person name="Lohr M."/>
            <person name="Mayer K."/>
            <person name="Melkozernov A."/>
            <person name="Murata T."/>
            <person name="Nelson D."/>
            <person name="Pils B."/>
            <person name="Prigge M."/>
            <person name="Reiss B."/>
            <person name="Renner T."/>
            <person name="Rombauts S."/>
            <person name="Rushton P."/>
            <person name="Sanderfoot A."/>
            <person name="Schween G."/>
            <person name="Shiu S.-H."/>
            <person name="Stueber K."/>
            <person name="Theodoulou F.L."/>
            <person name="Tu H."/>
            <person name="Van de Peer Y."/>
            <person name="Verrier P.J."/>
            <person name="Waters E."/>
            <person name="Wood A."/>
            <person name="Yang L."/>
            <person name="Cove D."/>
            <person name="Cuming A."/>
            <person name="Hasebe M."/>
            <person name="Lucas S."/>
            <person name="Mishler D.B."/>
            <person name="Reski R."/>
            <person name="Grigoriev I."/>
            <person name="Quatrano R.S."/>
            <person name="Boore J.L."/>
        </authorList>
    </citation>
    <scope>NUCLEOTIDE SEQUENCE [LARGE SCALE GENOMIC DNA]</scope>
    <source>
        <strain evidence="3 5">cv. Gransden 2004</strain>
    </source>
</reference>
<name>A9RV29_PHYPA</name>
<dbReference type="EnsemblPlants" id="Pp3c2_14500V3.1">
    <property type="protein sequence ID" value="Pp3c2_14500V3.1"/>
    <property type="gene ID" value="Pp3c2_14500"/>
</dbReference>
<dbReference type="HOGENOM" id="CLU_2201451_0_0_1"/>
<dbReference type="Proteomes" id="UP000006727">
    <property type="component" value="Chromosome 2"/>
</dbReference>
<feature type="signal peptide" evidence="1">
    <location>
        <begin position="1"/>
        <end position="29"/>
    </location>
</feature>
<dbReference type="KEGG" id="ppp:112294643"/>
<dbReference type="EnsemblPlants" id="Pp3c2_14501V3.1">
    <property type="protein sequence ID" value="Pp3c2_14501V3.1"/>
    <property type="gene ID" value="Pp3c2_14501"/>
</dbReference>
<proteinExistence type="predicted"/>
<dbReference type="Gramene" id="Pp3c2_14501V3.1">
    <property type="protein sequence ID" value="Pp3c2_14501V3.1"/>
    <property type="gene ID" value="Pp3c2_14501"/>
</dbReference>
<gene>
    <name evidence="4" type="primary">LOC112294643</name>
    <name evidence="2" type="ORF">PHYPA_002685</name>
</gene>
<keyword evidence="5" id="KW-1185">Reference proteome</keyword>
<evidence type="ECO:0000313" key="2">
    <source>
        <dbReference type="EMBL" id="PNR59893.1"/>
    </source>
</evidence>
<evidence type="ECO:0000313" key="4">
    <source>
        <dbReference type="EnsemblPlants" id="Pp3c2_14501V3.1"/>
    </source>
</evidence>
<feature type="chain" id="PRO_5014297869" evidence="1">
    <location>
        <begin position="30"/>
        <end position="108"/>
    </location>
</feature>
<dbReference type="RefSeq" id="XP_024401105.1">
    <property type="nucleotide sequence ID" value="XM_024545337.2"/>
</dbReference>
<evidence type="ECO:0000313" key="5">
    <source>
        <dbReference type="Proteomes" id="UP000006727"/>
    </source>
</evidence>